<dbReference type="EMBL" id="AEYJ02000273">
    <property type="protein sequence ID" value="KFH11461.1"/>
    <property type="molecule type" value="Genomic_DNA"/>
</dbReference>
<organism evidence="1 2">
    <name type="scientific">Toxoplasma gondii VAND</name>
    <dbReference type="NCBI Taxonomy" id="933077"/>
    <lineage>
        <taxon>Eukaryota</taxon>
        <taxon>Sar</taxon>
        <taxon>Alveolata</taxon>
        <taxon>Apicomplexa</taxon>
        <taxon>Conoidasida</taxon>
        <taxon>Coccidia</taxon>
        <taxon>Eucoccidiorida</taxon>
        <taxon>Eimeriorina</taxon>
        <taxon>Sarcocystidae</taxon>
        <taxon>Toxoplasma</taxon>
    </lineage>
</organism>
<name>A0A086QFS9_TOXGO</name>
<reference evidence="1 2" key="2">
    <citation type="journal article" date="2015" name="Eukaryot. Cell">
        <title>Genetic mapping reveals that sinefungin resistance in Toxoplasma gondii is controlled by a putative amino acid transporter locus that can be used as a negative selectable marker.</title>
        <authorList>
            <person name="Behnke M.S."/>
            <person name="Khan A."/>
            <person name="Sibley L.D."/>
        </authorList>
    </citation>
    <scope>NUCLEOTIDE SEQUENCE [LARGE SCALE GENOMIC DNA]</scope>
    <source>
        <strain evidence="1 2">VAND</strain>
    </source>
</reference>
<dbReference type="AlphaFoldDB" id="A0A086QFS9"/>
<protein>
    <submittedName>
        <fullName evidence="1">Uncharacterized protein</fullName>
    </submittedName>
</protein>
<reference evidence="1 2" key="1">
    <citation type="submission" date="2014-08" db="EMBL/GenBank/DDBJ databases">
        <authorList>
            <person name="Sibley D."/>
            <person name="Venepally P."/>
            <person name="Karamycheva S."/>
            <person name="Hadjithomas M."/>
            <person name="Khan A."/>
            <person name="Brunk B."/>
            <person name="Roos D."/>
            <person name="Caler E."/>
            <person name="Lorenzi H."/>
        </authorList>
    </citation>
    <scope>NUCLEOTIDE SEQUENCE [LARGE SCALE GENOMIC DNA]</scope>
    <source>
        <strain evidence="1 2">VAND</strain>
    </source>
</reference>
<gene>
    <name evidence="1" type="ORF">TGVAND_233890B</name>
</gene>
<sequence length="53" mass="5896">QWGIPTFQPSSWTLVDWNGLVGTDYPCGVGALRNVVIVEKDEDMPKGQKAVYE</sequence>
<feature type="non-terminal residue" evidence="1">
    <location>
        <position position="1"/>
    </location>
</feature>
<evidence type="ECO:0000313" key="1">
    <source>
        <dbReference type="EMBL" id="KFH11461.1"/>
    </source>
</evidence>
<accession>A0A086QFS9</accession>
<comment type="caution">
    <text evidence="1">The sequence shown here is derived from an EMBL/GenBank/DDBJ whole genome shotgun (WGS) entry which is preliminary data.</text>
</comment>
<evidence type="ECO:0000313" key="2">
    <source>
        <dbReference type="Proteomes" id="UP000028840"/>
    </source>
</evidence>
<proteinExistence type="predicted"/>
<dbReference type="VEuPathDB" id="ToxoDB:TGVAND_233890B"/>
<dbReference type="Proteomes" id="UP000028840">
    <property type="component" value="Unassembled WGS sequence"/>
</dbReference>